<proteinExistence type="predicted"/>
<reference evidence="2" key="1">
    <citation type="journal article" date="2019" name="BMC Genomics">
        <title>A new reference genome for Sorghum bicolor reveals high levels of sequence similarity between sweet and grain genotypes: implications for the genetics of sugar metabolism.</title>
        <authorList>
            <person name="Cooper E.A."/>
            <person name="Brenton Z.W."/>
            <person name="Flinn B.S."/>
            <person name="Jenkins J."/>
            <person name="Shu S."/>
            <person name="Flowers D."/>
            <person name="Luo F."/>
            <person name="Wang Y."/>
            <person name="Xia P."/>
            <person name="Barry K."/>
            <person name="Daum C."/>
            <person name="Lipzen A."/>
            <person name="Yoshinaga Y."/>
            <person name="Schmutz J."/>
            <person name="Saski C."/>
            <person name="Vermerris W."/>
            <person name="Kresovich S."/>
        </authorList>
    </citation>
    <scope>NUCLEOTIDE SEQUENCE</scope>
</reference>
<comment type="caution">
    <text evidence="2">The sequence shown here is derived from an EMBL/GenBank/DDBJ whole genome shotgun (WGS) entry which is preliminary data.</text>
</comment>
<keyword evidence="1" id="KW-0812">Transmembrane</keyword>
<organism evidence="2 3">
    <name type="scientific">Sorghum bicolor</name>
    <name type="common">Sorghum</name>
    <name type="synonym">Sorghum vulgare</name>
    <dbReference type="NCBI Taxonomy" id="4558"/>
    <lineage>
        <taxon>Eukaryota</taxon>
        <taxon>Viridiplantae</taxon>
        <taxon>Streptophyta</taxon>
        <taxon>Embryophyta</taxon>
        <taxon>Tracheophyta</taxon>
        <taxon>Spermatophyta</taxon>
        <taxon>Magnoliopsida</taxon>
        <taxon>Liliopsida</taxon>
        <taxon>Poales</taxon>
        <taxon>Poaceae</taxon>
        <taxon>PACMAD clade</taxon>
        <taxon>Panicoideae</taxon>
        <taxon>Andropogonodae</taxon>
        <taxon>Andropogoneae</taxon>
        <taxon>Sorghinae</taxon>
        <taxon>Sorghum</taxon>
    </lineage>
</organism>
<feature type="transmembrane region" description="Helical" evidence="1">
    <location>
        <begin position="12"/>
        <end position="31"/>
    </location>
</feature>
<protein>
    <submittedName>
        <fullName evidence="2">Uncharacterized protein</fullName>
    </submittedName>
</protein>
<evidence type="ECO:0000313" key="3">
    <source>
        <dbReference type="Proteomes" id="UP000807115"/>
    </source>
</evidence>
<dbReference type="EMBL" id="CM027682">
    <property type="protein sequence ID" value="KAG0541142.1"/>
    <property type="molecule type" value="Genomic_DNA"/>
</dbReference>
<keyword evidence="1" id="KW-1133">Transmembrane helix</keyword>
<dbReference type="AlphaFoldDB" id="A0A921RJ74"/>
<dbReference type="Proteomes" id="UP000807115">
    <property type="component" value="Chromosome 3"/>
</dbReference>
<evidence type="ECO:0000256" key="1">
    <source>
        <dbReference type="SAM" id="Phobius"/>
    </source>
</evidence>
<evidence type="ECO:0000313" key="2">
    <source>
        <dbReference type="EMBL" id="KAG0541142.1"/>
    </source>
</evidence>
<accession>A0A921RJ74</accession>
<keyword evidence="1" id="KW-0472">Membrane</keyword>
<sequence length="121" mass="13374">MALVKTSSITRPGVRVCGAVIAAVVVVSMVLPACSLSNDLEEEIAWLHAADEELDETICNPVVVNNGQCDLVRCSIECMQEARKHPRTSCVHASCDRRVRPQECCWTFRHRRHVVVVGAHP</sequence>
<gene>
    <name evidence="2" type="ORF">BDA96_03G470900</name>
</gene>
<name>A0A921RJ74_SORBI</name>
<reference evidence="2" key="2">
    <citation type="submission" date="2020-10" db="EMBL/GenBank/DDBJ databases">
        <authorList>
            <person name="Cooper E.A."/>
            <person name="Brenton Z.W."/>
            <person name="Flinn B.S."/>
            <person name="Jenkins J."/>
            <person name="Shu S."/>
            <person name="Flowers D."/>
            <person name="Luo F."/>
            <person name="Wang Y."/>
            <person name="Xia P."/>
            <person name="Barry K."/>
            <person name="Daum C."/>
            <person name="Lipzen A."/>
            <person name="Yoshinaga Y."/>
            <person name="Schmutz J."/>
            <person name="Saski C."/>
            <person name="Vermerris W."/>
            <person name="Kresovich S."/>
        </authorList>
    </citation>
    <scope>NUCLEOTIDE SEQUENCE</scope>
</reference>